<dbReference type="InterPro" id="IPR029063">
    <property type="entry name" value="SAM-dependent_MTases_sf"/>
</dbReference>
<dbReference type="VEuPathDB" id="FungiDB:L203_03836"/>
<dbReference type="AlphaFoldDB" id="A0A1E3IEK6"/>
<dbReference type="SUPFAM" id="SSF53335">
    <property type="entry name" value="S-adenosyl-L-methionine-dependent methyltransferases"/>
    <property type="match status" value="1"/>
</dbReference>
<name>A0A1E3IEK6_9TREE</name>
<sequence length="321" mass="36267">MGKQIAASTEKVANLAQKYFVHDIAKSGFGTGTNDLYDAARPSYPAPALRIIHDKLRSTSPHPLKIIEPGSGTGIFSRLLLKAPDSTYPTFDIDTLVCVEPSQGMRDAWYRSLEKAGLGSSLREKAGEGSIKLGVVNGGFDELSAVQQHGIMQVENGRGGVDGVIIAQAWHWCPDYEKALREIASYLPSGALFILIWNLESNCPTWQGDLRNTYQPYDLGTPQYHKGLWRSMFDTNAYKELFHEQEEHKIPWRMGITDSMLVERLLSKSYLTEEYLDGKERSEFIEKIRKIINAAPRDWVVEKKGIFKYQYDTDIIICKKK</sequence>
<organism evidence="1 2">
    <name type="scientific">Cryptococcus depauperatus CBS 7841</name>
    <dbReference type="NCBI Taxonomy" id="1295531"/>
    <lineage>
        <taxon>Eukaryota</taxon>
        <taxon>Fungi</taxon>
        <taxon>Dikarya</taxon>
        <taxon>Basidiomycota</taxon>
        <taxon>Agaricomycotina</taxon>
        <taxon>Tremellomycetes</taxon>
        <taxon>Tremellales</taxon>
        <taxon>Cryptococcaceae</taxon>
        <taxon>Cryptococcus</taxon>
    </lineage>
</organism>
<gene>
    <name evidence="1" type="ORF">L203_103664</name>
</gene>
<reference evidence="1" key="2">
    <citation type="journal article" date="2022" name="Elife">
        <title>Obligate sexual reproduction of a homothallic fungus closely related to the Cryptococcus pathogenic species complex.</title>
        <authorList>
            <person name="Passer A.R."/>
            <person name="Clancey S.A."/>
            <person name="Shea T."/>
            <person name="David-Palma M."/>
            <person name="Averette A.F."/>
            <person name="Boekhout T."/>
            <person name="Porcel B.M."/>
            <person name="Nowrousian M."/>
            <person name="Cuomo C.A."/>
            <person name="Sun S."/>
            <person name="Heitman J."/>
            <person name="Coelho M.A."/>
        </authorList>
    </citation>
    <scope>NUCLEOTIDE SEQUENCE</scope>
    <source>
        <strain evidence="1">CBS 7841</strain>
    </source>
</reference>
<dbReference type="Gene3D" id="3.40.50.150">
    <property type="entry name" value="Vaccinia Virus protein VP39"/>
    <property type="match status" value="1"/>
</dbReference>
<dbReference type="KEGG" id="cdep:91087874"/>
<proteinExistence type="predicted"/>
<dbReference type="Pfam" id="PF13489">
    <property type="entry name" value="Methyltransf_23"/>
    <property type="match status" value="1"/>
</dbReference>
<reference evidence="1" key="3">
    <citation type="submission" date="2024-01" db="EMBL/GenBank/DDBJ databases">
        <authorList>
            <person name="Coelho M.A."/>
            <person name="David-Palma M."/>
            <person name="Shea T."/>
            <person name="Sun S."/>
            <person name="Cuomo C.A."/>
            <person name="Heitman J."/>
        </authorList>
    </citation>
    <scope>NUCLEOTIDE SEQUENCE</scope>
    <source>
        <strain evidence="1">CBS 7841</strain>
    </source>
</reference>
<dbReference type="CDD" id="cd02440">
    <property type="entry name" value="AdoMet_MTases"/>
    <property type="match status" value="1"/>
</dbReference>
<dbReference type="EMBL" id="CP143787">
    <property type="protein sequence ID" value="WVN88453.1"/>
    <property type="molecule type" value="Genomic_DNA"/>
</dbReference>
<evidence type="ECO:0000313" key="2">
    <source>
        <dbReference type="Proteomes" id="UP000094043"/>
    </source>
</evidence>
<dbReference type="OrthoDB" id="66144at2759"/>
<evidence type="ECO:0000313" key="1">
    <source>
        <dbReference type="EMBL" id="WVN88453.1"/>
    </source>
</evidence>
<accession>A0A1E3IEK6</accession>
<dbReference type="Proteomes" id="UP000094043">
    <property type="component" value="Chromosome 4"/>
</dbReference>
<protein>
    <submittedName>
        <fullName evidence="1">Uncharacterized protein</fullName>
    </submittedName>
</protein>
<keyword evidence="2" id="KW-1185">Reference proteome</keyword>
<dbReference type="RefSeq" id="XP_066069153.1">
    <property type="nucleotide sequence ID" value="XM_066213056.1"/>
</dbReference>
<reference evidence="1" key="1">
    <citation type="submission" date="2016-06" db="EMBL/GenBank/DDBJ databases">
        <authorList>
            <person name="Cuomo C."/>
            <person name="Litvintseva A."/>
            <person name="Heitman J."/>
            <person name="Chen Y."/>
            <person name="Sun S."/>
            <person name="Springer D."/>
            <person name="Dromer F."/>
            <person name="Young S."/>
            <person name="Zeng Q."/>
            <person name="Chapman S."/>
            <person name="Gujja S."/>
            <person name="Saif S."/>
            <person name="Birren B."/>
        </authorList>
    </citation>
    <scope>NUCLEOTIDE SEQUENCE</scope>
    <source>
        <strain evidence="1">CBS 7841</strain>
    </source>
</reference>
<dbReference type="GeneID" id="91087874"/>